<organism evidence="6 7">
    <name type="scientific">Paramuricea clavata</name>
    <name type="common">Red gorgonian</name>
    <name type="synonym">Violescent sea-whip</name>
    <dbReference type="NCBI Taxonomy" id="317549"/>
    <lineage>
        <taxon>Eukaryota</taxon>
        <taxon>Metazoa</taxon>
        <taxon>Cnidaria</taxon>
        <taxon>Anthozoa</taxon>
        <taxon>Octocorallia</taxon>
        <taxon>Malacalcyonacea</taxon>
        <taxon>Plexauridae</taxon>
        <taxon>Paramuricea</taxon>
    </lineage>
</organism>
<dbReference type="AlphaFoldDB" id="A0A7D9ESD5"/>
<evidence type="ECO:0000256" key="5">
    <source>
        <dbReference type="ARBA" id="ARBA00022807"/>
    </source>
</evidence>
<comment type="caution">
    <text evidence="6">The sequence shown here is derived from an EMBL/GenBank/DDBJ whole genome shotgun (WGS) entry which is preliminary data.</text>
</comment>
<evidence type="ECO:0000256" key="2">
    <source>
        <dbReference type="ARBA" id="ARBA00022490"/>
    </source>
</evidence>
<dbReference type="PIRSF" id="PIRSF015592">
    <property type="entry name" value="Prld-crbxl_pptds"/>
    <property type="match status" value="1"/>
</dbReference>
<sequence length="213" mass="24014">MEKKVSVLVTGFGPFGAHKINASWEAVKELDGISFEDSVNLITQEIPVEYESVSSLIPDLWKKYKPKLCVHVGVSPVTNAMQLETCAHNSDYCREDISCEYPDGHYCVLGGQECLHTSINVEKICQERDENKCPCDLETSCDAGRYLCEFIYYSSLNQSMRAENSGSSVVFIHVPTLDNPYSKTQLAHALKYVVLEILKQQNSHEPCRKCEHK</sequence>
<dbReference type="PANTHER" id="PTHR23402">
    <property type="entry name" value="PROTEASE FAMILY C15 PYROGLUTAMYL-PEPTIDASE I-RELATED"/>
    <property type="match status" value="1"/>
</dbReference>
<keyword evidence="4" id="KW-0378">Hydrolase</keyword>
<evidence type="ECO:0000256" key="1">
    <source>
        <dbReference type="ARBA" id="ARBA00006641"/>
    </source>
</evidence>
<keyword evidence="2" id="KW-0963">Cytoplasm</keyword>
<proteinExistence type="inferred from homology"/>
<dbReference type="Proteomes" id="UP001152795">
    <property type="component" value="Unassembled WGS sequence"/>
</dbReference>
<accession>A0A7D9ESD5</accession>
<dbReference type="InterPro" id="IPR036440">
    <property type="entry name" value="Peptidase_C15-like_sf"/>
</dbReference>
<dbReference type="InterPro" id="IPR000816">
    <property type="entry name" value="Peptidase_C15"/>
</dbReference>
<dbReference type="PRINTS" id="PR00706">
    <property type="entry name" value="PYROGLUPTASE"/>
</dbReference>
<protein>
    <submittedName>
        <fullName evidence="6">Pyroglutamyl-peptidase 1</fullName>
    </submittedName>
</protein>
<dbReference type="PANTHER" id="PTHR23402:SF1">
    <property type="entry name" value="PYROGLUTAMYL-PEPTIDASE I"/>
    <property type="match status" value="1"/>
</dbReference>
<dbReference type="OrthoDB" id="407146at2759"/>
<evidence type="ECO:0000313" key="6">
    <source>
        <dbReference type="EMBL" id="CAB4014582.1"/>
    </source>
</evidence>
<dbReference type="CDD" id="cd00501">
    <property type="entry name" value="Peptidase_C15"/>
    <property type="match status" value="1"/>
</dbReference>
<dbReference type="GO" id="GO:0006508">
    <property type="term" value="P:proteolysis"/>
    <property type="evidence" value="ECO:0007669"/>
    <property type="project" value="UniProtKB-KW"/>
</dbReference>
<evidence type="ECO:0000256" key="4">
    <source>
        <dbReference type="ARBA" id="ARBA00022801"/>
    </source>
</evidence>
<keyword evidence="3" id="KW-0645">Protease</keyword>
<reference evidence="6" key="1">
    <citation type="submission" date="2020-04" db="EMBL/GenBank/DDBJ databases">
        <authorList>
            <person name="Alioto T."/>
            <person name="Alioto T."/>
            <person name="Gomez Garrido J."/>
        </authorList>
    </citation>
    <scope>NUCLEOTIDE SEQUENCE</scope>
    <source>
        <strain evidence="6">A484AB</strain>
    </source>
</reference>
<dbReference type="InterPro" id="IPR016125">
    <property type="entry name" value="Peptidase_C15-like"/>
</dbReference>
<name>A0A7D9ESD5_PARCT</name>
<comment type="similarity">
    <text evidence="1">Belongs to the peptidase C15 family.</text>
</comment>
<dbReference type="SUPFAM" id="SSF53182">
    <property type="entry name" value="Pyrrolidone carboxyl peptidase (pyroglutamate aminopeptidase)"/>
    <property type="match status" value="1"/>
</dbReference>
<keyword evidence="5" id="KW-0788">Thiol protease</keyword>
<evidence type="ECO:0000313" key="7">
    <source>
        <dbReference type="Proteomes" id="UP001152795"/>
    </source>
</evidence>
<gene>
    <name evidence="6" type="ORF">PACLA_8A063565</name>
</gene>
<dbReference type="GO" id="GO:0005829">
    <property type="term" value="C:cytosol"/>
    <property type="evidence" value="ECO:0007669"/>
    <property type="project" value="InterPro"/>
</dbReference>
<dbReference type="Pfam" id="PF01470">
    <property type="entry name" value="Peptidase_C15"/>
    <property type="match status" value="1"/>
</dbReference>
<dbReference type="GO" id="GO:0016920">
    <property type="term" value="F:pyroglutamyl-peptidase activity"/>
    <property type="evidence" value="ECO:0007669"/>
    <property type="project" value="InterPro"/>
</dbReference>
<dbReference type="Gene3D" id="3.40.630.20">
    <property type="entry name" value="Peptidase C15, pyroglutamyl peptidase I-like"/>
    <property type="match status" value="1"/>
</dbReference>
<keyword evidence="7" id="KW-1185">Reference proteome</keyword>
<evidence type="ECO:0000256" key="3">
    <source>
        <dbReference type="ARBA" id="ARBA00022670"/>
    </source>
</evidence>
<dbReference type="EMBL" id="CACRXK020008362">
    <property type="protein sequence ID" value="CAB4014582.1"/>
    <property type="molecule type" value="Genomic_DNA"/>
</dbReference>